<dbReference type="Pfam" id="PF13839">
    <property type="entry name" value="PC-Esterase"/>
    <property type="match status" value="1"/>
</dbReference>
<dbReference type="InterPro" id="IPR029962">
    <property type="entry name" value="TBL"/>
</dbReference>
<feature type="transmembrane region" description="Helical" evidence="7">
    <location>
        <begin position="69"/>
        <end position="90"/>
    </location>
</feature>
<gene>
    <name evidence="11" type="ORF">Cgig2_013206</name>
    <name evidence="10" type="ORF">Cgig2_020708</name>
</gene>
<feature type="domain" description="Trichome birefringence-like C-terminal" evidence="8">
    <location>
        <begin position="166"/>
        <end position="437"/>
    </location>
</feature>
<dbReference type="GO" id="GO:0005794">
    <property type="term" value="C:Golgi apparatus"/>
    <property type="evidence" value="ECO:0007669"/>
    <property type="project" value="TreeGrafter"/>
</dbReference>
<dbReference type="GO" id="GO:0016413">
    <property type="term" value="F:O-acetyltransferase activity"/>
    <property type="evidence" value="ECO:0007669"/>
    <property type="project" value="InterPro"/>
</dbReference>
<evidence type="ECO:0000256" key="2">
    <source>
        <dbReference type="ARBA" id="ARBA00007727"/>
    </source>
</evidence>
<evidence type="ECO:0000256" key="1">
    <source>
        <dbReference type="ARBA" id="ARBA00004167"/>
    </source>
</evidence>
<dbReference type="InterPro" id="IPR026057">
    <property type="entry name" value="TBL_C"/>
</dbReference>
<proteinExistence type="inferred from homology"/>
<evidence type="ECO:0000256" key="3">
    <source>
        <dbReference type="ARBA" id="ARBA00022692"/>
    </source>
</evidence>
<keyword evidence="6 7" id="KW-0472">Membrane</keyword>
<protein>
    <recommendedName>
        <fullName evidence="13">Trichome birefringence-like N-terminal domain-containing protein</fullName>
    </recommendedName>
</protein>
<feature type="domain" description="Trichome birefringence-like N-terminal" evidence="9">
    <location>
        <begin position="112"/>
        <end position="165"/>
    </location>
</feature>
<dbReference type="EMBL" id="JAKOGI010000047">
    <property type="protein sequence ID" value="KAJ8446905.1"/>
    <property type="molecule type" value="Genomic_DNA"/>
</dbReference>
<dbReference type="AlphaFoldDB" id="A0A9Q1KPV4"/>
<evidence type="ECO:0000256" key="7">
    <source>
        <dbReference type="SAM" id="Phobius"/>
    </source>
</evidence>
<evidence type="ECO:0000256" key="5">
    <source>
        <dbReference type="ARBA" id="ARBA00022989"/>
    </source>
</evidence>
<dbReference type="EMBL" id="JAKOGI010001650">
    <property type="protein sequence ID" value="KAJ8424559.1"/>
    <property type="molecule type" value="Genomic_DNA"/>
</dbReference>
<name>A0A9Q1KPV4_9CARY</name>
<evidence type="ECO:0000256" key="6">
    <source>
        <dbReference type="ARBA" id="ARBA00023136"/>
    </source>
</evidence>
<evidence type="ECO:0000313" key="12">
    <source>
        <dbReference type="Proteomes" id="UP001153076"/>
    </source>
</evidence>
<comment type="subcellular location">
    <subcellularLocation>
        <location evidence="1">Membrane</location>
        <topology evidence="1">Single-pass membrane protein</topology>
    </subcellularLocation>
</comment>
<reference evidence="11" key="1">
    <citation type="submission" date="2022-04" db="EMBL/GenBank/DDBJ databases">
        <title>Carnegiea gigantea Genome sequencing and assembly v2.</title>
        <authorList>
            <person name="Copetti D."/>
            <person name="Sanderson M.J."/>
            <person name="Burquez A."/>
            <person name="Wojciechowski M.F."/>
        </authorList>
    </citation>
    <scope>NUCLEOTIDE SEQUENCE</scope>
    <source>
        <strain evidence="11">SGP5-SGP5p</strain>
        <tissue evidence="11">Aerial part</tissue>
    </source>
</reference>
<keyword evidence="3 7" id="KW-0812">Transmembrane</keyword>
<feature type="transmembrane region" description="Helical" evidence="7">
    <location>
        <begin position="6"/>
        <end position="25"/>
    </location>
</feature>
<dbReference type="PANTHER" id="PTHR32285">
    <property type="entry name" value="PROTEIN TRICHOME BIREFRINGENCE-LIKE 9-RELATED"/>
    <property type="match status" value="1"/>
</dbReference>
<keyword evidence="4" id="KW-0735">Signal-anchor</keyword>
<dbReference type="Proteomes" id="UP001153076">
    <property type="component" value="Unassembled WGS sequence"/>
</dbReference>
<comment type="similarity">
    <text evidence="2">Belongs to the PC-esterase family. TBL subfamily.</text>
</comment>
<accession>A0A9Q1KPV4</accession>
<sequence length="453" mass="51789">MEFELILLGSLTLLYLVALLYWVFLRDWVSGLNSSSFRHLRKFHTRVSSLGGVNLVGEGKFSFFRSVNVLVVIGSLLTFLLAIVGAYWLLSPDLNPVVDQGFGIPGPNESTEKCNVFDGKWIPDESYPLYNASHCPFAERGFNCLANGRKDEGYLKWRWKPKNCDLPRFDVQALLKYLRGKRVVFVGDSLTRTQWESFICMLMSGVDDKRFVYEVNGNTITKQIRFLNVRFDSYNFTVEFYRSVFLVLPTPAPKRAPKRVLWTLRLDKMDNAIREWVDADILIFNTGHWWTKTKLFETGTYFQVGQSLKLGMPVADALRKALQTWASWVESSINPNRTQVFFRTFESSHWSGRTRNACKVSQRPMLTTQGREKSFISDSIIKVVKSMSVPVTTLHVTPMGAYRSDAHVGTWGDNPSVPDCSHWCLPGLPDMWNEIVFSCLLHKDGISPQRTAT</sequence>
<dbReference type="GO" id="GO:0016020">
    <property type="term" value="C:membrane"/>
    <property type="evidence" value="ECO:0007669"/>
    <property type="project" value="UniProtKB-SubCell"/>
</dbReference>
<comment type="caution">
    <text evidence="11">The sequence shown here is derived from an EMBL/GenBank/DDBJ whole genome shotgun (WGS) entry which is preliminary data.</text>
</comment>
<evidence type="ECO:0000259" key="8">
    <source>
        <dbReference type="Pfam" id="PF13839"/>
    </source>
</evidence>
<keyword evidence="5 7" id="KW-1133">Transmembrane helix</keyword>
<dbReference type="InterPro" id="IPR025846">
    <property type="entry name" value="TBL_N"/>
</dbReference>
<dbReference type="Pfam" id="PF14416">
    <property type="entry name" value="PMR5N"/>
    <property type="match status" value="1"/>
</dbReference>
<evidence type="ECO:0000313" key="11">
    <source>
        <dbReference type="EMBL" id="KAJ8446905.1"/>
    </source>
</evidence>
<organism evidence="11 12">
    <name type="scientific">Carnegiea gigantea</name>
    <dbReference type="NCBI Taxonomy" id="171969"/>
    <lineage>
        <taxon>Eukaryota</taxon>
        <taxon>Viridiplantae</taxon>
        <taxon>Streptophyta</taxon>
        <taxon>Embryophyta</taxon>
        <taxon>Tracheophyta</taxon>
        <taxon>Spermatophyta</taxon>
        <taxon>Magnoliopsida</taxon>
        <taxon>eudicotyledons</taxon>
        <taxon>Gunneridae</taxon>
        <taxon>Pentapetalae</taxon>
        <taxon>Caryophyllales</taxon>
        <taxon>Cactineae</taxon>
        <taxon>Cactaceae</taxon>
        <taxon>Cactoideae</taxon>
        <taxon>Echinocereeae</taxon>
        <taxon>Carnegiea</taxon>
    </lineage>
</organism>
<evidence type="ECO:0000313" key="10">
    <source>
        <dbReference type="EMBL" id="KAJ8424559.1"/>
    </source>
</evidence>
<evidence type="ECO:0000259" key="9">
    <source>
        <dbReference type="Pfam" id="PF14416"/>
    </source>
</evidence>
<evidence type="ECO:0000256" key="4">
    <source>
        <dbReference type="ARBA" id="ARBA00022968"/>
    </source>
</evidence>
<evidence type="ECO:0008006" key="13">
    <source>
        <dbReference type="Google" id="ProtNLM"/>
    </source>
</evidence>
<dbReference type="OrthoDB" id="630188at2759"/>
<dbReference type="PANTHER" id="PTHR32285:SF63">
    <property type="entry name" value="OS01G0880400 PROTEIN"/>
    <property type="match status" value="1"/>
</dbReference>
<keyword evidence="12" id="KW-1185">Reference proteome</keyword>